<name>A0AAV4D1G4_9GAST</name>
<dbReference type="EMBL" id="BLXT01007308">
    <property type="protein sequence ID" value="GFO37883.1"/>
    <property type="molecule type" value="Genomic_DNA"/>
</dbReference>
<comment type="caution">
    <text evidence="1">The sequence shown here is derived from an EMBL/GenBank/DDBJ whole genome shotgun (WGS) entry which is preliminary data.</text>
</comment>
<accession>A0AAV4D1G4</accession>
<reference evidence="1 2" key="1">
    <citation type="journal article" date="2021" name="Elife">
        <title>Chloroplast acquisition without the gene transfer in kleptoplastic sea slugs, Plakobranchus ocellatus.</title>
        <authorList>
            <person name="Maeda T."/>
            <person name="Takahashi S."/>
            <person name="Yoshida T."/>
            <person name="Shimamura S."/>
            <person name="Takaki Y."/>
            <person name="Nagai Y."/>
            <person name="Toyoda A."/>
            <person name="Suzuki Y."/>
            <person name="Arimoto A."/>
            <person name="Ishii H."/>
            <person name="Satoh N."/>
            <person name="Nishiyama T."/>
            <person name="Hasebe M."/>
            <person name="Maruyama T."/>
            <person name="Minagawa J."/>
            <person name="Obokata J."/>
            <person name="Shigenobu S."/>
        </authorList>
    </citation>
    <scope>NUCLEOTIDE SEQUENCE [LARGE SCALE GENOMIC DNA]</scope>
</reference>
<evidence type="ECO:0000313" key="2">
    <source>
        <dbReference type="Proteomes" id="UP000735302"/>
    </source>
</evidence>
<dbReference type="Proteomes" id="UP000735302">
    <property type="component" value="Unassembled WGS sequence"/>
</dbReference>
<proteinExistence type="predicted"/>
<gene>
    <name evidence="1" type="ORF">PoB_006438800</name>
</gene>
<dbReference type="AlphaFoldDB" id="A0AAV4D1G4"/>
<evidence type="ECO:0000313" key="1">
    <source>
        <dbReference type="EMBL" id="GFO37883.1"/>
    </source>
</evidence>
<sequence length="222" mass="25197">MPSGKPLALTSRGNMAISFTQKTLCPFALQDVEHVLALNMCLVMDIRIIFGRICSSCTEIDAVFPSIKYEACYSSQQRDIHLPRTARTHAGYRLLLRKKARDQWKECAPPRLRGSLRIFVALQRVIKEHPRLHATPCLKRNWLGAQLEHSRRNSEEGENCTKAAALHKISVSEYCVLTKHLLFSHLHPCIHSDIIIPILFPHLSSFESSWVPPSVPCLHLAM</sequence>
<keyword evidence="2" id="KW-1185">Reference proteome</keyword>
<protein>
    <submittedName>
        <fullName evidence="1">Uncharacterized protein</fullName>
    </submittedName>
</protein>
<organism evidence="1 2">
    <name type="scientific">Plakobranchus ocellatus</name>
    <dbReference type="NCBI Taxonomy" id="259542"/>
    <lineage>
        <taxon>Eukaryota</taxon>
        <taxon>Metazoa</taxon>
        <taxon>Spiralia</taxon>
        <taxon>Lophotrochozoa</taxon>
        <taxon>Mollusca</taxon>
        <taxon>Gastropoda</taxon>
        <taxon>Heterobranchia</taxon>
        <taxon>Euthyneura</taxon>
        <taxon>Panpulmonata</taxon>
        <taxon>Sacoglossa</taxon>
        <taxon>Placobranchoidea</taxon>
        <taxon>Plakobranchidae</taxon>
        <taxon>Plakobranchus</taxon>
    </lineage>
</organism>